<proteinExistence type="inferred from homology"/>
<accession>A0A1G6H1Z9</accession>
<dbReference type="CDD" id="cd16343">
    <property type="entry name" value="LMWPTP"/>
    <property type="match status" value="1"/>
</dbReference>
<dbReference type="PANTHER" id="PTHR11717:SF7">
    <property type="entry name" value="LOW MOLECULAR WEIGHT PHOSPHOTYROSINE PROTEIN PHOSPHATASE"/>
    <property type="match status" value="1"/>
</dbReference>
<dbReference type="Gene3D" id="3.40.50.2300">
    <property type="match status" value="1"/>
</dbReference>
<dbReference type="Pfam" id="PF01451">
    <property type="entry name" value="LMWPc"/>
    <property type="match status" value="1"/>
</dbReference>
<dbReference type="EC" id="3.1.3.48" evidence="2"/>
<reference evidence="7 8" key="1">
    <citation type="submission" date="2016-09" db="EMBL/GenBank/DDBJ databases">
        <authorList>
            <person name="Capua I."/>
            <person name="De Benedictis P."/>
            <person name="Joannis T."/>
            <person name="Lombin L.H."/>
            <person name="Cattoli G."/>
        </authorList>
    </citation>
    <scope>NUCLEOTIDE SEQUENCE [LARGE SCALE GENOMIC DNA]</scope>
    <source>
        <strain evidence="7 8">ISLP-3</strain>
    </source>
</reference>
<dbReference type="GO" id="GO:0004725">
    <property type="term" value="F:protein tyrosine phosphatase activity"/>
    <property type="evidence" value="ECO:0007669"/>
    <property type="project" value="UniProtKB-EC"/>
</dbReference>
<keyword evidence="4" id="KW-0904">Protein phosphatase</keyword>
<protein>
    <recommendedName>
        <fullName evidence="2">protein-tyrosine-phosphatase</fullName>
        <ecNumber evidence="2">3.1.3.48</ecNumber>
    </recommendedName>
</protein>
<evidence type="ECO:0000313" key="8">
    <source>
        <dbReference type="Proteomes" id="UP000199039"/>
    </source>
</evidence>
<dbReference type="PRINTS" id="PR00719">
    <property type="entry name" value="LMWPTPASE"/>
</dbReference>
<dbReference type="SUPFAM" id="SSF52788">
    <property type="entry name" value="Phosphotyrosine protein phosphatases I"/>
    <property type="match status" value="1"/>
</dbReference>
<dbReference type="AlphaFoldDB" id="A0A1G6H1Z9"/>
<dbReference type="OrthoDB" id="9784339at2"/>
<dbReference type="PANTHER" id="PTHR11717">
    <property type="entry name" value="LOW MOLECULAR WEIGHT PROTEIN TYROSINE PHOSPHATASE"/>
    <property type="match status" value="1"/>
</dbReference>
<feature type="active site" description="Nucleophile" evidence="5">
    <location>
        <position position="9"/>
    </location>
</feature>
<dbReference type="RefSeq" id="WP_093180747.1">
    <property type="nucleotide sequence ID" value="NZ_FMYH01000001.1"/>
</dbReference>
<name>A0A1G6H1Z9_9MICO</name>
<evidence type="ECO:0000259" key="6">
    <source>
        <dbReference type="SMART" id="SM00226"/>
    </source>
</evidence>
<feature type="active site" description="Proton donor" evidence="5">
    <location>
        <position position="142"/>
    </location>
</feature>
<keyword evidence="8" id="KW-1185">Reference proteome</keyword>
<dbReference type="EMBL" id="FMYH01000001">
    <property type="protein sequence ID" value="SDB88184.1"/>
    <property type="molecule type" value="Genomic_DNA"/>
</dbReference>
<evidence type="ECO:0000256" key="1">
    <source>
        <dbReference type="ARBA" id="ARBA00011063"/>
    </source>
</evidence>
<feature type="active site" evidence="5">
    <location>
        <position position="15"/>
    </location>
</feature>
<dbReference type="STRING" id="1814289.SAMN05216410_0651"/>
<keyword evidence="3" id="KW-0378">Hydrolase</keyword>
<dbReference type="Proteomes" id="UP000199039">
    <property type="component" value="Unassembled WGS sequence"/>
</dbReference>
<dbReference type="InterPro" id="IPR017867">
    <property type="entry name" value="Tyr_phospatase_low_mol_wt"/>
</dbReference>
<feature type="domain" description="Phosphotyrosine protein phosphatase I" evidence="6">
    <location>
        <begin position="3"/>
        <end position="168"/>
    </location>
</feature>
<gene>
    <name evidence="7" type="ORF">SAMN05216410_0651</name>
</gene>
<comment type="similarity">
    <text evidence="1">Belongs to the low molecular weight phosphotyrosine protein phosphatase family.</text>
</comment>
<evidence type="ECO:0000256" key="5">
    <source>
        <dbReference type="PIRSR" id="PIRSR617867-1"/>
    </source>
</evidence>
<dbReference type="InterPro" id="IPR050438">
    <property type="entry name" value="LMW_PTPase"/>
</dbReference>
<dbReference type="SMART" id="SM00226">
    <property type="entry name" value="LMWPc"/>
    <property type="match status" value="1"/>
</dbReference>
<organism evidence="7 8">
    <name type="scientific">Sanguibacter gelidistatuariae</name>
    <dbReference type="NCBI Taxonomy" id="1814289"/>
    <lineage>
        <taxon>Bacteria</taxon>
        <taxon>Bacillati</taxon>
        <taxon>Actinomycetota</taxon>
        <taxon>Actinomycetes</taxon>
        <taxon>Micrococcales</taxon>
        <taxon>Sanguibacteraceae</taxon>
        <taxon>Sanguibacter</taxon>
    </lineage>
</organism>
<sequence>MTLRIMTVCTGNICRSPMAEVVLRERLEAAGFGDRVVVDSTGISSEEQGRPIDRRAREVLAAAGYSDAALEGHSARRVRPEDLVERDLVLPMTAAHAAELRRLALRHGLPDAAADIVMFRTFDPGAPRTKDSSQESLLDVEDPWYGDLTDFQECLSQIEAAADGIVEWTRARLGEPTSEEA</sequence>
<evidence type="ECO:0000256" key="4">
    <source>
        <dbReference type="ARBA" id="ARBA00022912"/>
    </source>
</evidence>
<evidence type="ECO:0000256" key="2">
    <source>
        <dbReference type="ARBA" id="ARBA00013064"/>
    </source>
</evidence>
<evidence type="ECO:0000313" key="7">
    <source>
        <dbReference type="EMBL" id="SDB88184.1"/>
    </source>
</evidence>
<evidence type="ECO:0000256" key="3">
    <source>
        <dbReference type="ARBA" id="ARBA00022801"/>
    </source>
</evidence>
<dbReference type="InterPro" id="IPR023485">
    <property type="entry name" value="Ptyr_pPase"/>
</dbReference>
<dbReference type="InterPro" id="IPR036196">
    <property type="entry name" value="Ptyr_pPase_sf"/>
</dbReference>